<dbReference type="Proteomes" id="UP000250266">
    <property type="component" value="Unassembled WGS sequence"/>
</dbReference>
<keyword evidence="3" id="KW-0689">Ribosomal protein</keyword>
<evidence type="ECO:0000256" key="2">
    <source>
        <dbReference type="ARBA" id="ARBA00010741"/>
    </source>
</evidence>
<evidence type="ECO:0000256" key="5">
    <source>
        <dbReference type="ARBA" id="ARBA00023128"/>
    </source>
</evidence>
<dbReference type="GO" id="GO:0003697">
    <property type="term" value="F:single-stranded DNA binding"/>
    <property type="evidence" value="ECO:0007669"/>
    <property type="project" value="InterPro"/>
</dbReference>
<feature type="region of interest" description="Disordered" evidence="9">
    <location>
        <begin position="297"/>
        <end position="355"/>
    </location>
</feature>
<dbReference type="EMBL" id="KV745392">
    <property type="protein sequence ID" value="OCK74920.1"/>
    <property type="molecule type" value="Genomic_DNA"/>
</dbReference>
<protein>
    <recommendedName>
        <fullName evidence="8">Large ribosomal subunit protein mL67</fullName>
    </recommendedName>
</protein>
<evidence type="ECO:0000313" key="10">
    <source>
        <dbReference type="EMBL" id="OCK74920.1"/>
    </source>
</evidence>
<evidence type="ECO:0000313" key="11">
    <source>
        <dbReference type="Proteomes" id="UP000250266"/>
    </source>
</evidence>
<comment type="subcellular location">
    <subcellularLocation>
        <location evidence="1">Mitochondrion</location>
    </subcellularLocation>
</comment>
<evidence type="ECO:0000256" key="7">
    <source>
        <dbReference type="ARBA" id="ARBA00023274"/>
    </source>
</evidence>
<name>A0A8E2E028_9PEZI</name>
<gene>
    <name evidence="10" type="ORF">K432DRAFT_386523</name>
</gene>
<dbReference type="AlphaFoldDB" id="A0A8E2E028"/>
<dbReference type="GO" id="GO:0003735">
    <property type="term" value="F:structural constituent of ribosome"/>
    <property type="evidence" value="ECO:0007669"/>
    <property type="project" value="TreeGrafter"/>
</dbReference>
<dbReference type="PANTHER" id="PTHR28184:SF1">
    <property type="entry name" value="LARGE RIBOSOMAL SUBUNIT PROTEIN ML67"/>
    <property type="match status" value="1"/>
</dbReference>
<evidence type="ECO:0000256" key="1">
    <source>
        <dbReference type="ARBA" id="ARBA00004173"/>
    </source>
</evidence>
<sequence>MPPKLGPDGLRSHGKHIFVYNNISTNQVLYSLRQKLDDSALNQLIFIGKHSIPPSIRPDLWKPLYTVTFSNPAQGLSAYQKLREFRRLHELCWDTTNPEKLKLHRKARITFLMNQKANSIADLAKVLFMQAEKGVEMEENIKRRKEEVAKVAAAKWAEIEALAARADSGEVKTIEKELERLMPMYERRAEKEKERIGKAIALQKKYRKRLLWAQSLVRARKAEDAAKEAAICAAKKKTKSDTKITVSVIPKRLRRRLPKPMTLDGVSIQWANLSDAEYAAKWPEDVVHDIMGVVKRTAPNPKAPSRQWPPTEDEVKKPGPLDIAKEEQEIMEKTTLDGKSGEDGEEKKESRGFFSRLFRRRGTDDRVNA</sequence>
<dbReference type="GO" id="GO:0000150">
    <property type="term" value="F:DNA strand exchange activity"/>
    <property type="evidence" value="ECO:0007669"/>
    <property type="project" value="InterPro"/>
</dbReference>
<dbReference type="InterPro" id="IPR024629">
    <property type="entry name" value="Ribosomal_mL67"/>
</dbReference>
<keyword evidence="4" id="KW-0805">Transcription regulation</keyword>
<dbReference type="GO" id="GO:1990904">
    <property type="term" value="C:ribonucleoprotein complex"/>
    <property type="evidence" value="ECO:0007669"/>
    <property type="project" value="UniProtKB-KW"/>
</dbReference>
<dbReference type="GO" id="GO:0005840">
    <property type="term" value="C:ribosome"/>
    <property type="evidence" value="ECO:0007669"/>
    <property type="project" value="UniProtKB-KW"/>
</dbReference>
<evidence type="ECO:0000256" key="3">
    <source>
        <dbReference type="ARBA" id="ARBA00022980"/>
    </source>
</evidence>
<evidence type="ECO:0000256" key="4">
    <source>
        <dbReference type="ARBA" id="ARBA00023015"/>
    </source>
</evidence>
<dbReference type="GO" id="GO:0005739">
    <property type="term" value="C:mitochondrion"/>
    <property type="evidence" value="ECO:0007669"/>
    <property type="project" value="UniProtKB-SubCell"/>
</dbReference>
<evidence type="ECO:0000256" key="9">
    <source>
        <dbReference type="SAM" id="MobiDB-lite"/>
    </source>
</evidence>
<keyword evidence="7" id="KW-0687">Ribonucleoprotein</keyword>
<accession>A0A8E2E028</accession>
<evidence type="ECO:0000256" key="6">
    <source>
        <dbReference type="ARBA" id="ARBA00023163"/>
    </source>
</evidence>
<reference evidence="10 11" key="1">
    <citation type="journal article" date="2016" name="Nat. Commun.">
        <title>Ectomycorrhizal ecology is imprinted in the genome of the dominant symbiotic fungus Cenococcum geophilum.</title>
        <authorList>
            <consortium name="DOE Joint Genome Institute"/>
            <person name="Peter M."/>
            <person name="Kohler A."/>
            <person name="Ohm R.A."/>
            <person name="Kuo A."/>
            <person name="Krutzmann J."/>
            <person name="Morin E."/>
            <person name="Arend M."/>
            <person name="Barry K.W."/>
            <person name="Binder M."/>
            <person name="Choi C."/>
            <person name="Clum A."/>
            <person name="Copeland A."/>
            <person name="Grisel N."/>
            <person name="Haridas S."/>
            <person name="Kipfer T."/>
            <person name="LaButti K."/>
            <person name="Lindquist E."/>
            <person name="Lipzen A."/>
            <person name="Maire R."/>
            <person name="Meier B."/>
            <person name="Mihaltcheva S."/>
            <person name="Molinier V."/>
            <person name="Murat C."/>
            <person name="Poggeler S."/>
            <person name="Quandt C.A."/>
            <person name="Sperisen C."/>
            <person name="Tritt A."/>
            <person name="Tisserant E."/>
            <person name="Crous P.W."/>
            <person name="Henrissat B."/>
            <person name="Nehls U."/>
            <person name="Egli S."/>
            <person name="Spatafora J.W."/>
            <person name="Grigoriev I.V."/>
            <person name="Martin F.M."/>
        </authorList>
    </citation>
    <scope>NUCLEOTIDE SEQUENCE [LARGE SCALE GENOMIC DNA]</scope>
    <source>
        <strain evidence="10 11">CBS 459.81</strain>
    </source>
</reference>
<organism evidence="10 11">
    <name type="scientific">Lepidopterella palustris CBS 459.81</name>
    <dbReference type="NCBI Taxonomy" id="1314670"/>
    <lineage>
        <taxon>Eukaryota</taxon>
        <taxon>Fungi</taxon>
        <taxon>Dikarya</taxon>
        <taxon>Ascomycota</taxon>
        <taxon>Pezizomycotina</taxon>
        <taxon>Dothideomycetes</taxon>
        <taxon>Pleosporomycetidae</taxon>
        <taxon>Mytilinidiales</taxon>
        <taxon>Argynnaceae</taxon>
        <taxon>Lepidopterella</taxon>
    </lineage>
</organism>
<proteinExistence type="inferred from homology"/>
<evidence type="ECO:0000256" key="8">
    <source>
        <dbReference type="ARBA" id="ARBA00035185"/>
    </source>
</evidence>
<keyword evidence="11" id="KW-1185">Reference proteome</keyword>
<feature type="compositionally biased region" description="Basic and acidic residues" evidence="9">
    <location>
        <begin position="313"/>
        <end position="351"/>
    </location>
</feature>
<dbReference type="PANTHER" id="PTHR28184">
    <property type="entry name" value="MITOCHONDRIAL HOMOLOGOUS RECOMBINATION PROTEIN 1"/>
    <property type="match status" value="1"/>
</dbReference>
<dbReference type="Pfam" id="PF12829">
    <property type="entry name" value="Mhr1"/>
    <property type="match status" value="1"/>
</dbReference>
<dbReference type="OrthoDB" id="5333655at2759"/>
<comment type="similarity">
    <text evidence="2">Belongs to the mitochondrion-specific ribosomal protein mL67 family.</text>
</comment>
<keyword evidence="6" id="KW-0804">Transcription</keyword>
<keyword evidence="5" id="KW-0496">Mitochondrion</keyword>